<feature type="domain" description="Phage conserved hypothetical protein C-terminal" evidence="1">
    <location>
        <begin position="153"/>
        <end position="225"/>
    </location>
</feature>
<dbReference type="InterPro" id="IPR011741">
    <property type="entry name" value="Phg_2220_C"/>
</dbReference>
<dbReference type="RefSeq" id="WP_274261873.1">
    <property type="nucleotide sequence ID" value="NZ_CP117884.1"/>
</dbReference>
<dbReference type="EMBL" id="CP117884">
    <property type="protein sequence ID" value="WDF83607.1"/>
    <property type="molecule type" value="Genomic_DNA"/>
</dbReference>
<dbReference type="NCBIfam" id="TIGR02220">
    <property type="entry name" value="phg_TIGR02220"/>
    <property type="match status" value="1"/>
</dbReference>
<gene>
    <name evidence="2" type="ORF">PQ472_05065</name>
</gene>
<dbReference type="Pfam" id="PF09524">
    <property type="entry name" value="Phg_2220_C"/>
    <property type="match status" value="1"/>
</dbReference>
<reference evidence="2 3" key="1">
    <citation type="submission" date="2023-02" db="EMBL/GenBank/DDBJ databases">
        <title>Genome sequence of Lacticaseibacillus sp. KACC 23028.</title>
        <authorList>
            <person name="Kim S."/>
            <person name="Heo J."/>
            <person name="Kwon S.-W."/>
        </authorList>
    </citation>
    <scope>NUCLEOTIDE SEQUENCE [LARGE SCALE GENOMIC DNA]</scope>
    <source>
        <strain evidence="2 3">KACC 23028</strain>
    </source>
</reference>
<evidence type="ECO:0000313" key="3">
    <source>
        <dbReference type="Proteomes" id="UP001220377"/>
    </source>
</evidence>
<organism evidence="2 3">
    <name type="scientific">Lacticaseibacillus pabuli</name>
    <dbReference type="NCBI Taxonomy" id="3025672"/>
    <lineage>
        <taxon>Bacteria</taxon>
        <taxon>Bacillati</taxon>
        <taxon>Bacillota</taxon>
        <taxon>Bacilli</taxon>
        <taxon>Lactobacillales</taxon>
        <taxon>Lactobacillaceae</taxon>
        <taxon>Lacticaseibacillus</taxon>
    </lineage>
</organism>
<dbReference type="Proteomes" id="UP001220377">
    <property type="component" value="Chromosome"/>
</dbReference>
<accession>A0ABY7WTW6</accession>
<proteinExistence type="predicted"/>
<sequence>MSKLIKPRRTGFTVTSNKIIRDASLSWKARGIFTYLWSQPKDWDFYETEVMRHATDGRDGLRSGLKELETAGYLKRLRTRNEKGQLSGSDWEISDEPMLASPVSDKPMLQNPMLDEGTLLNTNPLSTNQLNTNNTKDTLSGKPDLTWVVAVRVISHLNEKTGRHFRDTPTNRRLIMSRVKEGFTEADCMQVIDNKVADWKNDSKYSQYLRPATLFNASKFEGYLNEPKHEEVKGYGGLDF</sequence>
<name>A0ABY7WTW6_9LACO</name>
<protein>
    <submittedName>
        <fullName evidence="2">Conserved phage C-terminal domain-containing protein</fullName>
    </submittedName>
</protein>
<evidence type="ECO:0000259" key="1">
    <source>
        <dbReference type="Pfam" id="PF09524"/>
    </source>
</evidence>
<keyword evidence="3" id="KW-1185">Reference proteome</keyword>
<evidence type="ECO:0000313" key="2">
    <source>
        <dbReference type="EMBL" id="WDF83607.1"/>
    </source>
</evidence>